<dbReference type="EMBL" id="JAARQN010000007">
    <property type="protein sequence ID" value="MBC1457926.1"/>
    <property type="molecule type" value="Genomic_DNA"/>
</dbReference>
<sequence length="513" mass="56031">MKKRVMKAVLVLVSLCLIISAIPPNEVVRASEQELPTRVVNVAPVEQDFPEGQFARLLKATATSSEKMTVPIAKSYALEGSSNKGYLDIRWQALTGAIGYKVGLFNGVTYDFIDVGNVLNWSTKGQGVWPTASETSAGKYLLHTDGKGTDLALDPSRTYQSAYKATKKTDYSSRLTYFVRIIAVYPDGDSAPSDIISPMMPFADIDNVNMVAPKVDGNSGVLSVTWDAVDQAMGYKVWVFDGKLYYPYDVKNELDWSSLEKGIWPSREEVARGKKGLHSDGLGVEVAADPSPVYQLNNPSLPISTDYYTRVTAYDVNGETIALHQNENISVTEDDASEQAVANLIDDMDPYVSVKDGYFEVAPIPEALKAEYGVGTIQTMEAGIEQINADVAENRAVIDDNGIVRNTKDLLLANQNKFVWRWWGTSSYYSKSKAADAAYAFAFIAGTNGGSASIASLVPKFIRFIPLSAFFGLSGAYFGLMSASISRTNAKTNRGVILNVTWIAAYRTTPQDK</sequence>
<dbReference type="Proteomes" id="UP000569903">
    <property type="component" value="Unassembled WGS sequence"/>
</dbReference>
<evidence type="ECO:0000256" key="2">
    <source>
        <dbReference type="SAM" id="SignalP"/>
    </source>
</evidence>
<name>A0A841YZF5_9LIST</name>
<feature type="signal peptide" evidence="2">
    <location>
        <begin position="1"/>
        <end position="21"/>
    </location>
</feature>
<organism evidence="3 4">
    <name type="scientific">Listeria newyorkensis</name>
    <dbReference type="NCBI Taxonomy" id="1497681"/>
    <lineage>
        <taxon>Bacteria</taxon>
        <taxon>Bacillati</taxon>
        <taxon>Bacillota</taxon>
        <taxon>Bacilli</taxon>
        <taxon>Bacillales</taxon>
        <taxon>Listeriaceae</taxon>
        <taxon>Listeria</taxon>
    </lineage>
</organism>
<feature type="chain" id="PRO_5038569147" evidence="2">
    <location>
        <begin position="22"/>
        <end position="513"/>
    </location>
</feature>
<evidence type="ECO:0000313" key="3">
    <source>
        <dbReference type="EMBL" id="MBC1457926.1"/>
    </source>
</evidence>
<reference evidence="3 4" key="1">
    <citation type="submission" date="2020-03" db="EMBL/GenBank/DDBJ databases">
        <title>Soil Listeria distribution.</title>
        <authorList>
            <person name="Liao J."/>
            <person name="Wiedmann M."/>
        </authorList>
    </citation>
    <scope>NUCLEOTIDE SEQUENCE [LARGE SCALE GENOMIC DNA]</scope>
    <source>
        <strain evidence="3 4">FSL L7-1614</strain>
    </source>
</reference>
<accession>A0A841YZF5</accession>
<evidence type="ECO:0000256" key="1">
    <source>
        <dbReference type="SAM" id="Phobius"/>
    </source>
</evidence>
<gene>
    <name evidence="3" type="ORF">HB850_09155</name>
</gene>
<protein>
    <submittedName>
        <fullName evidence="3">Uncharacterized protein</fullName>
    </submittedName>
</protein>
<dbReference type="AlphaFoldDB" id="A0A841YZF5"/>
<proteinExistence type="predicted"/>
<evidence type="ECO:0000313" key="4">
    <source>
        <dbReference type="Proteomes" id="UP000569903"/>
    </source>
</evidence>
<comment type="caution">
    <text evidence="3">The sequence shown here is derived from an EMBL/GenBank/DDBJ whole genome shotgun (WGS) entry which is preliminary data.</text>
</comment>
<dbReference type="RefSeq" id="WP_185389177.1">
    <property type="nucleotide sequence ID" value="NZ_JAARQN010000007.1"/>
</dbReference>
<keyword evidence="1" id="KW-0812">Transmembrane</keyword>
<keyword evidence="1" id="KW-1133">Transmembrane helix</keyword>
<keyword evidence="1" id="KW-0472">Membrane</keyword>
<keyword evidence="2" id="KW-0732">Signal</keyword>
<feature type="transmembrane region" description="Helical" evidence="1">
    <location>
        <begin position="461"/>
        <end position="480"/>
    </location>
</feature>